<evidence type="ECO:0000313" key="4">
    <source>
        <dbReference type="Proteomes" id="UP000233524"/>
    </source>
</evidence>
<reference evidence="3 4" key="1">
    <citation type="journal article" date="2017" name="G3 (Bethesda)">
        <title>First Draft Genome Sequence of the Pathogenic Fungus Lomentospora prolificans (Formerly Scedosporium prolificans).</title>
        <authorList>
            <person name="Luo R."/>
            <person name="Zimin A."/>
            <person name="Workman R."/>
            <person name="Fan Y."/>
            <person name="Pertea G."/>
            <person name="Grossman N."/>
            <person name="Wear M.P."/>
            <person name="Jia B."/>
            <person name="Miller H."/>
            <person name="Casadevall A."/>
            <person name="Timp W."/>
            <person name="Zhang S.X."/>
            <person name="Salzberg S.L."/>
        </authorList>
    </citation>
    <scope>NUCLEOTIDE SEQUENCE [LARGE SCALE GENOMIC DNA]</scope>
    <source>
        <strain evidence="3 4">JHH-5317</strain>
    </source>
</reference>
<keyword evidence="2" id="KW-0472">Membrane</keyword>
<accession>A0A2N3N9C0</accession>
<sequence length="196" mass="22316">MCGGTLILIVIMCKYIHSRLNLMSWNVVYGSRRGTQLTDSELGQQFPVIKRNIYDRWLLLRFTVAFLALAAFQVLIILFEVGSARSIREADPQTGPDLSLEKLRGDLVQFMPGTAPCLLTFLVFGTTRALREYMWDKLIPRSIKRRFERVEPEHELTRRRTAMVSGKSTSHQTDTLRQSSAGESSRSNGETDGYQP</sequence>
<feature type="transmembrane region" description="Helical" evidence="2">
    <location>
        <begin position="58"/>
        <end position="79"/>
    </location>
</feature>
<evidence type="ECO:0000256" key="1">
    <source>
        <dbReference type="SAM" id="MobiDB-lite"/>
    </source>
</evidence>
<evidence type="ECO:0000256" key="2">
    <source>
        <dbReference type="SAM" id="Phobius"/>
    </source>
</evidence>
<evidence type="ECO:0000313" key="3">
    <source>
        <dbReference type="EMBL" id="PKS09039.1"/>
    </source>
</evidence>
<dbReference type="AlphaFoldDB" id="A0A2N3N9C0"/>
<protein>
    <submittedName>
        <fullName evidence="3">Uncharacterized protein</fullName>
    </submittedName>
</protein>
<dbReference type="VEuPathDB" id="FungiDB:jhhlp_003652"/>
<dbReference type="EMBL" id="NLAX01000010">
    <property type="protein sequence ID" value="PKS09039.1"/>
    <property type="molecule type" value="Genomic_DNA"/>
</dbReference>
<proteinExistence type="predicted"/>
<feature type="region of interest" description="Disordered" evidence="1">
    <location>
        <begin position="154"/>
        <end position="196"/>
    </location>
</feature>
<keyword evidence="2" id="KW-1133">Transmembrane helix</keyword>
<comment type="caution">
    <text evidence="3">The sequence shown here is derived from an EMBL/GenBank/DDBJ whole genome shotgun (WGS) entry which is preliminary data.</text>
</comment>
<keyword evidence="4" id="KW-1185">Reference proteome</keyword>
<name>A0A2N3N9C0_9PEZI</name>
<keyword evidence="2" id="KW-0812">Transmembrane</keyword>
<feature type="compositionally biased region" description="Polar residues" evidence="1">
    <location>
        <begin position="166"/>
        <end position="190"/>
    </location>
</feature>
<organism evidence="3 4">
    <name type="scientific">Lomentospora prolificans</name>
    <dbReference type="NCBI Taxonomy" id="41688"/>
    <lineage>
        <taxon>Eukaryota</taxon>
        <taxon>Fungi</taxon>
        <taxon>Dikarya</taxon>
        <taxon>Ascomycota</taxon>
        <taxon>Pezizomycotina</taxon>
        <taxon>Sordariomycetes</taxon>
        <taxon>Hypocreomycetidae</taxon>
        <taxon>Microascales</taxon>
        <taxon>Microascaceae</taxon>
        <taxon>Lomentospora</taxon>
    </lineage>
</organism>
<dbReference type="Proteomes" id="UP000233524">
    <property type="component" value="Unassembled WGS sequence"/>
</dbReference>
<dbReference type="InParanoid" id="A0A2N3N9C0"/>
<feature type="transmembrane region" description="Helical" evidence="2">
    <location>
        <begin position="107"/>
        <end position="127"/>
    </location>
</feature>
<dbReference type="OrthoDB" id="5287295at2759"/>
<gene>
    <name evidence="3" type="ORF">jhhlp_003652</name>
</gene>